<feature type="signal peptide" evidence="1">
    <location>
        <begin position="1"/>
        <end position="24"/>
    </location>
</feature>
<evidence type="ECO:0000313" key="4">
    <source>
        <dbReference type="Proteomes" id="UP001457282"/>
    </source>
</evidence>
<keyword evidence="1" id="KW-0732">Signal</keyword>
<dbReference type="PANTHER" id="PTHR34052:SF1">
    <property type="entry name" value="OS06G0216700 PROTEIN"/>
    <property type="match status" value="1"/>
</dbReference>
<dbReference type="InterPro" id="IPR008972">
    <property type="entry name" value="Cupredoxin"/>
</dbReference>
<evidence type="ECO:0000256" key="1">
    <source>
        <dbReference type="SAM" id="SignalP"/>
    </source>
</evidence>
<dbReference type="GO" id="GO:0009055">
    <property type="term" value="F:electron transfer activity"/>
    <property type="evidence" value="ECO:0007669"/>
    <property type="project" value="InterPro"/>
</dbReference>
<dbReference type="Proteomes" id="UP001457282">
    <property type="component" value="Unassembled WGS sequence"/>
</dbReference>
<evidence type="ECO:0000259" key="2">
    <source>
        <dbReference type="PROSITE" id="PS51485"/>
    </source>
</evidence>
<dbReference type="PANTHER" id="PTHR34052">
    <property type="entry name" value="GLYCINE-RICH PROTEIN-LIKE"/>
    <property type="match status" value="1"/>
</dbReference>
<dbReference type="EMBL" id="JBEDUW010000002">
    <property type="protein sequence ID" value="KAK9942193.1"/>
    <property type="molecule type" value="Genomic_DNA"/>
</dbReference>
<proteinExistence type="predicted"/>
<evidence type="ECO:0000313" key="3">
    <source>
        <dbReference type="EMBL" id="KAK9942193.1"/>
    </source>
</evidence>
<keyword evidence="4" id="KW-1185">Reference proteome</keyword>
<protein>
    <recommendedName>
        <fullName evidence="2">Phytocyanin domain-containing protein</fullName>
    </recommendedName>
</protein>
<dbReference type="Gene3D" id="2.60.40.420">
    <property type="entry name" value="Cupredoxins - blue copper proteins"/>
    <property type="match status" value="1"/>
</dbReference>
<dbReference type="InterPro" id="IPR003245">
    <property type="entry name" value="Phytocyanin_dom"/>
</dbReference>
<dbReference type="PROSITE" id="PS51485">
    <property type="entry name" value="PHYTOCYANIN"/>
    <property type="match status" value="1"/>
</dbReference>
<reference evidence="3 4" key="1">
    <citation type="journal article" date="2023" name="G3 (Bethesda)">
        <title>A chromosome-length genome assembly and annotation of blackberry (Rubus argutus, cv. 'Hillquist').</title>
        <authorList>
            <person name="Bruna T."/>
            <person name="Aryal R."/>
            <person name="Dudchenko O."/>
            <person name="Sargent D.J."/>
            <person name="Mead D."/>
            <person name="Buti M."/>
            <person name="Cavallini A."/>
            <person name="Hytonen T."/>
            <person name="Andres J."/>
            <person name="Pham M."/>
            <person name="Weisz D."/>
            <person name="Mascagni F."/>
            <person name="Usai G."/>
            <person name="Natali L."/>
            <person name="Bassil N."/>
            <person name="Fernandez G.E."/>
            <person name="Lomsadze A."/>
            <person name="Armour M."/>
            <person name="Olukolu B."/>
            <person name="Poorten T."/>
            <person name="Britton C."/>
            <person name="Davik J."/>
            <person name="Ashrafi H."/>
            <person name="Aiden E.L."/>
            <person name="Borodovsky M."/>
            <person name="Worthington M."/>
        </authorList>
    </citation>
    <scope>NUCLEOTIDE SEQUENCE [LARGE SCALE GENOMIC DNA]</scope>
    <source>
        <strain evidence="3">PI 553951</strain>
    </source>
</reference>
<dbReference type="AlphaFoldDB" id="A0AAW1Y2V4"/>
<sequence length="172" mass="19412">MGSNFVQALFAMLLIASMMAVSTGANKDWQHGNYTGWGYNHAPYHLNKTNGPNKIVVGGSENWHYGFNYADWSLKNGPFYVQDTLVFKYDPPNDTTRPHSVYMLPNLWSFINCDLSQARMVGSPTQGGGDGLQFVLKSWQPYYFACGEHGGAHCKDGTMRFFVFPKLRGWHN</sequence>
<feature type="domain" description="Phytocyanin" evidence="2">
    <location>
        <begin position="53"/>
        <end position="167"/>
    </location>
</feature>
<feature type="chain" id="PRO_5043362928" description="Phytocyanin domain-containing protein" evidence="1">
    <location>
        <begin position="25"/>
        <end position="172"/>
    </location>
</feature>
<gene>
    <name evidence="3" type="ORF">M0R45_007872</name>
</gene>
<organism evidence="3 4">
    <name type="scientific">Rubus argutus</name>
    <name type="common">Southern blackberry</name>
    <dbReference type="NCBI Taxonomy" id="59490"/>
    <lineage>
        <taxon>Eukaryota</taxon>
        <taxon>Viridiplantae</taxon>
        <taxon>Streptophyta</taxon>
        <taxon>Embryophyta</taxon>
        <taxon>Tracheophyta</taxon>
        <taxon>Spermatophyta</taxon>
        <taxon>Magnoliopsida</taxon>
        <taxon>eudicotyledons</taxon>
        <taxon>Gunneridae</taxon>
        <taxon>Pentapetalae</taxon>
        <taxon>rosids</taxon>
        <taxon>fabids</taxon>
        <taxon>Rosales</taxon>
        <taxon>Rosaceae</taxon>
        <taxon>Rosoideae</taxon>
        <taxon>Rosoideae incertae sedis</taxon>
        <taxon>Rubus</taxon>
    </lineage>
</organism>
<accession>A0AAW1Y2V4</accession>
<comment type="caution">
    <text evidence="3">The sequence shown here is derived from an EMBL/GenBank/DDBJ whole genome shotgun (WGS) entry which is preliminary data.</text>
</comment>
<name>A0AAW1Y2V4_RUBAR</name>
<dbReference type="SUPFAM" id="SSF49503">
    <property type="entry name" value="Cupredoxins"/>
    <property type="match status" value="1"/>
</dbReference>